<dbReference type="PROSITE" id="PS00399">
    <property type="entry name" value="SUCCINYL_COA_LIG_2"/>
    <property type="match status" value="1"/>
</dbReference>
<comment type="catalytic activity">
    <reaction evidence="7">
        <text>GTP + succinate + CoA = succinyl-CoA + GDP + phosphate</text>
        <dbReference type="Rhea" id="RHEA:22120"/>
        <dbReference type="ChEBI" id="CHEBI:30031"/>
        <dbReference type="ChEBI" id="CHEBI:37565"/>
        <dbReference type="ChEBI" id="CHEBI:43474"/>
        <dbReference type="ChEBI" id="CHEBI:57287"/>
        <dbReference type="ChEBI" id="CHEBI:57292"/>
        <dbReference type="ChEBI" id="CHEBI:58189"/>
        <dbReference type="EC" id="6.2.1.4"/>
    </reaction>
</comment>
<dbReference type="RefSeq" id="XP_033347582.1">
    <property type="nucleotide sequence ID" value="XM_033491691.1"/>
</dbReference>
<dbReference type="InterPro" id="IPR005810">
    <property type="entry name" value="CoA_lig_alpha"/>
</dbReference>
<dbReference type="InterPro" id="IPR016102">
    <property type="entry name" value="Succinyl-CoA_synth-like"/>
</dbReference>
<feature type="binding site" evidence="7">
    <location>
        <position position="192"/>
    </location>
    <ligand>
        <name>substrate</name>
        <note>ligand shared with subunit beta</note>
    </ligand>
</feature>
<keyword evidence="2 7" id="KW-0816">Tricarboxylic acid cycle</keyword>
<dbReference type="Gene3D" id="3.40.50.720">
    <property type="entry name" value="NAD(P)-binding Rossmann-like Domain"/>
    <property type="match status" value="1"/>
</dbReference>
<dbReference type="GO" id="GO:0006099">
    <property type="term" value="P:tricarboxylic acid cycle"/>
    <property type="evidence" value="ECO:0007669"/>
    <property type="project" value="UniProtKB-UniRule"/>
</dbReference>
<dbReference type="UniPathway" id="UPA00223">
    <property type="reaction ID" value="UER00999"/>
</dbReference>
<keyword evidence="3 7" id="KW-0436">Ligase</keyword>
<evidence type="ECO:0000256" key="5">
    <source>
        <dbReference type="ARBA" id="ARBA00054246"/>
    </source>
</evidence>
<dbReference type="SUPFAM" id="SSF51735">
    <property type="entry name" value="NAD(P)-binding Rossmann-fold domains"/>
    <property type="match status" value="1"/>
</dbReference>
<dbReference type="PANTHER" id="PTHR11117:SF2">
    <property type="entry name" value="SUCCINATE--COA LIGASE [ADP_GDP-FORMING] SUBUNIT ALPHA, MITOCHONDRIAL"/>
    <property type="match status" value="1"/>
</dbReference>
<comment type="subcellular location">
    <subcellularLocation>
        <location evidence="7">Mitochondrion</location>
    </subcellularLocation>
</comment>
<gene>
    <name evidence="12" type="primary">LOC117232354</name>
</gene>
<evidence type="ECO:0000256" key="9">
    <source>
        <dbReference type="RuleBase" id="RU000677"/>
    </source>
</evidence>
<dbReference type="NCBIfam" id="TIGR01019">
    <property type="entry name" value="sucCoAalpha"/>
    <property type="match status" value="1"/>
</dbReference>
<comment type="subunit">
    <text evidence="7">Heterodimer of an alpha and a beta subunit. Different beta subunits determine nucleotide specificity. Together with an ATP-specific beta subunit, forms an ADP-forming succinyl-CoA synthetase (A-SCS). Together with a GTP-specific beta subunit forms a GDP-forming succinyl-CoA synthetase (G-SCS).</text>
</comment>
<dbReference type="InterPro" id="IPR033847">
    <property type="entry name" value="Citrt_syn/SCS-alpha_CS"/>
</dbReference>
<comment type="catalytic activity">
    <reaction evidence="7">
        <text>succinate + ATP + CoA = succinyl-CoA + ADP + phosphate</text>
        <dbReference type="Rhea" id="RHEA:17661"/>
        <dbReference type="ChEBI" id="CHEBI:30031"/>
        <dbReference type="ChEBI" id="CHEBI:30616"/>
        <dbReference type="ChEBI" id="CHEBI:43474"/>
        <dbReference type="ChEBI" id="CHEBI:57287"/>
        <dbReference type="ChEBI" id="CHEBI:57292"/>
        <dbReference type="ChEBI" id="CHEBI:456216"/>
        <dbReference type="EC" id="6.2.1.5"/>
    </reaction>
</comment>
<organism evidence="11 12">
    <name type="scientific">Bombus vosnesenskii</name>
    <dbReference type="NCBI Taxonomy" id="207650"/>
    <lineage>
        <taxon>Eukaryota</taxon>
        <taxon>Metazoa</taxon>
        <taxon>Ecdysozoa</taxon>
        <taxon>Arthropoda</taxon>
        <taxon>Hexapoda</taxon>
        <taxon>Insecta</taxon>
        <taxon>Pterygota</taxon>
        <taxon>Neoptera</taxon>
        <taxon>Endopterygota</taxon>
        <taxon>Hymenoptera</taxon>
        <taxon>Apocrita</taxon>
        <taxon>Aculeata</taxon>
        <taxon>Apoidea</taxon>
        <taxon>Anthophila</taxon>
        <taxon>Apidae</taxon>
        <taxon>Bombus</taxon>
        <taxon>Pyrobombus</taxon>
    </lineage>
</organism>
<feature type="binding site" evidence="7">
    <location>
        <begin position="128"/>
        <end position="130"/>
    </location>
    <ligand>
        <name>CoA</name>
        <dbReference type="ChEBI" id="CHEBI:57287"/>
    </ligand>
</feature>
<dbReference type="GO" id="GO:0004776">
    <property type="term" value="F:succinate-CoA ligase (GDP-forming) activity"/>
    <property type="evidence" value="ECO:0007669"/>
    <property type="project" value="UniProtKB-EC"/>
</dbReference>
<dbReference type="PROSITE" id="PS01216">
    <property type="entry name" value="SUCCINYL_COA_LIG_1"/>
    <property type="match status" value="1"/>
</dbReference>
<dbReference type="InterPro" id="IPR003781">
    <property type="entry name" value="CoA-bd"/>
</dbReference>
<dbReference type="KEGG" id="bvk:117232354"/>
<dbReference type="PIRSF" id="PIRSF001553">
    <property type="entry name" value="SucCS_alpha"/>
    <property type="match status" value="1"/>
</dbReference>
<evidence type="ECO:0000256" key="7">
    <source>
        <dbReference type="HAMAP-Rule" id="MF_03222"/>
    </source>
</evidence>
<comment type="similarity">
    <text evidence="7 9">Belongs to the succinate/malate CoA ligase alpha subunit family.</text>
</comment>
<evidence type="ECO:0000256" key="2">
    <source>
        <dbReference type="ARBA" id="ARBA00022532"/>
    </source>
</evidence>
<name>A0A6J3K3A9_9HYME</name>
<feature type="binding site" evidence="7">
    <location>
        <begin position="49"/>
        <end position="52"/>
    </location>
    <ligand>
        <name>CoA</name>
        <dbReference type="ChEBI" id="CHEBI:57287"/>
    </ligand>
</feature>
<dbReference type="InterPro" id="IPR017440">
    <property type="entry name" value="Cit_synth/succinyl-CoA_lig_AS"/>
</dbReference>
<keyword evidence="4 7" id="KW-0547">Nucleotide-binding</keyword>
<comment type="pathway">
    <text evidence="1 7">Carbohydrate metabolism; tricarboxylic acid cycle; succinate from succinyl-CoA (ligase route): step 1/1.</text>
</comment>
<dbReference type="PANTHER" id="PTHR11117">
    <property type="entry name" value="SUCCINYL-COA LIGASE SUBUNIT ALPHA"/>
    <property type="match status" value="1"/>
</dbReference>
<dbReference type="EC" id="6.2.1.4" evidence="7"/>
<evidence type="ECO:0000256" key="1">
    <source>
        <dbReference type="ARBA" id="ARBA00005064"/>
    </source>
</evidence>
<evidence type="ECO:0000313" key="11">
    <source>
        <dbReference type="Proteomes" id="UP000504631"/>
    </source>
</evidence>
<dbReference type="InterPro" id="IPR036291">
    <property type="entry name" value="NAD(P)-bd_dom_sf"/>
</dbReference>
<comment type="subunit">
    <text evidence="6">Heterodimer of an alpha and a beta subunit. Different beta subunits determine nucleotide specificity. Together with the ATP-specific beta subunit SUCLA2, forms an ADP-forming succinyl-CoA synthetase (A-SCS). Together with the GTP-specific beta subunit SUCLG2 forms a GDP-forming succinyl-CoA synthetase (G-SCS).</text>
</comment>
<dbReference type="CTD" id="38447"/>
<evidence type="ECO:0000256" key="8">
    <source>
        <dbReference type="PIRSR" id="PIRSR001553-1"/>
    </source>
</evidence>
<dbReference type="NCBIfam" id="NF004230">
    <property type="entry name" value="PRK05678.1"/>
    <property type="match status" value="1"/>
</dbReference>
<evidence type="ECO:0000256" key="6">
    <source>
        <dbReference type="ARBA" id="ARBA00061754"/>
    </source>
</evidence>
<keyword evidence="7" id="KW-0496">Mitochondrion</keyword>
<evidence type="ECO:0000256" key="3">
    <source>
        <dbReference type="ARBA" id="ARBA00022598"/>
    </source>
</evidence>
<dbReference type="PRINTS" id="PR01798">
    <property type="entry name" value="SCOASYNTHASE"/>
</dbReference>
<sequence length="341" mass="36066">MAVAIRTFSKFTVRNCGNLLRTQIRFNYVDTRKNLKIDSNTKVICQGFTGKQGTFHCQQAIEYGTKIVGGVNPKKAGTEHLGKPVFKSVKEAKEATGATATVIYVPPPGAAAAIMEAIDAEMPLIVCITEGIPQHDMVKVKRRLLEQNKSRLIGPNCPGIIAPEQCKIGIMPGHIHQKGKIGIVSRSGTLTYEAVNQTTLAGLGQTLCIGIGGDPFNGTDFIDCLDVFLRDPDCDGIIMIGEIGGSAEESAAEYLIQHNTVGCSSKLLGGKAKPVVSFIAGITAPPGRRMGHAGAIISGGKGGAQDKINALEKAGVIVSRSPAQMGNELLKEMTRLGLVCN</sequence>
<dbReference type="EC" id="6.2.1.5" evidence="7"/>
<feature type="domain" description="CoA-binding" evidence="10">
    <location>
        <begin position="36"/>
        <end position="132"/>
    </location>
</feature>
<dbReference type="Proteomes" id="UP000504631">
    <property type="component" value="Unplaced"/>
</dbReference>
<evidence type="ECO:0000313" key="12">
    <source>
        <dbReference type="RefSeq" id="XP_033347582.1"/>
    </source>
</evidence>
<dbReference type="Pfam" id="PF02629">
    <property type="entry name" value="CoA_binding"/>
    <property type="match status" value="1"/>
</dbReference>
<protein>
    <recommendedName>
        <fullName evidence="7">Succinate--CoA ligase [ADP/GDP-forming] subunit alpha, mitochondrial</fullName>
        <ecNumber evidence="7">6.2.1.4</ecNumber>
        <ecNumber evidence="7">6.2.1.5</ecNumber>
    </recommendedName>
    <alternativeName>
        <fullName evidence="7">Succinyl-CoA synthetase subunit alpha</fullName>
        <shortName evidence="7">SCS-alpha</shortName>
    </alternativeName>
</protein>
<dbReference type="GeneID" id="117232354"/>
<dbReference type="Pfam" id="PF00549">
    <property type="entry name" value="Ligase_CoA"/>
    <property type="match status" value="1"/>
</dbReference>
<dbReference type="SMART" id="SM00881">
    <property type="entry name" value="CoA_binding"/>
    <property type="match status" value="1"/>
</dbReference>
<proteinExistence type="inferred from homology"/>
<dbReference type="GO" id="GO:0005739">
    <property type="term" value="C:mitochondrion"/>
    <property type="evidence" value="ECO:0007669"/>
    <property type="project" value="UniProtKB-SubCell"/>
</dbReference>
<evidence type="ECO:0000259" key="10">
    <source>
        <dbReference type="SMART" id="SM00881"/>
    </source>
</evidence>
<evidence type="ECO:0000256" key="4">
    <source>
        <dbReference type="ARBA" id="ARBA00022741"/>
    </source>
</evidence>
<keyword evidence="11" id="KW-1185">Reference proteome</keyword>
<reference evidence="12" key="1">
    <citation type="submission" date="2025-08" db="UniProtKB">
        <authorList>
            <consortium name="RefSeq"/>
        </authorList>
    </citation>
    <scope>IDENTIFICATION</scope>
    <source>
        <tissue evidence="12">Muscle</tissue>
    </source>
</reference>
<comment type="function">
    <text evidence="5 7">Succinyl-CoA synthetase functions in the citric acid cycle (TCA), coupling the hydrolysis of succinyl-CoA to the synthesis of either ATP or GTP and thus represents the only step of substrate-level phosphorylation in the TCA. The alpha subunit of the enzyme binds the substrates coenzyme A and phosphate, while succinate binding and specificity for either ATP or GTP is provided by different beta subunits.</text>
</comment>
<dbReference type="SUPFAM" id="SSF52210">
    <property type="entry name" value="Succinyl-CoA synthetase domains"/>
    <property type="match status" value="1"/>
</dbReference>
<dbReference type="InterPro" id="IPR005811">
    <property type="entry name" value="SUCC_ACL_C"/>
</dbReference>
<dbReference type="Gene3D" id="3.40.50.261">
    <property type="entry name" value="Succinyl-CoA synthetase domains"/>
    <property type="match status" value="1"/>
</dbReference>
<feature type="binding site" evidence="7">
    <location>
        <position position="75"/>
    </location>
    <ligand>
        <name>CoA</name>
        <dbReference type="ChEBI" id="CHEBI:57287"/>
    </ligand>
</feature>
<dbReference type="GO" id="GO:0009361">
    <property type="term" value="C:succinate-CoA ligase complex (ADP-forming)"/>
    <property type="evidence" value="ECO:0007669"/>
    <property type="project" value="TreeGrafter"/>
</dbReference>
<accession>A0A6J3K3A9</accession>
<feature type="active site" description="Tele-phosphohistidine intermediate" evidence="7 8">
    <location>
        <position position="292"/>
    </location>
</feature>
<dbReference type="HAMAP" id="MF_01988">
    <property type="entry name" value="Succ_CoA_alpha"/>
    <property type="match status" value="1"/>
</dbReference>
<dbReference type="FunFam" id="3.40.50.261:FF:000005">
    <property type="entry name" value="Succinate--CoA ligase [ADP-forming] subunit alpha, mitochondrial"/>
    <property type="match status" value="1"/>
</dbReference>
<dbReference type="GO" id="GO:0000166">
    <property type="term" value="F:nucleotide binding"/>
    <property type="evidence" value="ECO:0007669"/>
    <property type="project" value="UniProtKB-KW"/>
</dbReference>
<dbReference type="AlphaFoldDB" id="A0A6J3K3A9"/>
<dbReference type="FunFam" id="3.40.50.720:FF:000002">
    <property type="entry name" value="Succinate--CoA ligase [ADP-forming] subunit alpha"/>
    <property type="match status" value="1"/>
</dbReference>
<dbReference type="GO" id="GO:0004775">
    <property type="term" value="F:succinate-CoA ligase (ADP-forming) activity"/>
    <property type="evidence" value="ECO:0007669"/>
    <property type="project" value="UniProtKB-UniRule"/>
</dbReference>